<name>A0AAV4NI45_9ARAC</name>
<sequence>MRRLGRLKNSKDLDSKEKCGILEQSCTAYKFQCDVCKKHFTSKQALERHCKVHSKRTTNICEACGKSLVCSGLLEDEVVPPRNMCFRSEVSGKRADDPSGRFSVSKETQQIVCKICKQQFSDSIAFGIHYRKHMKKTLVYCSKCLAL</sequence>
<dbReference type="Pfam" id="PF13894">
    <property type="entry name" value="zf-C2H2_4"/>
    <property type="match status" value="1"/>
</dbReference>
<evidence type="ECO:0000259" key="2">
    <source>
        <dbReference type="PROSITE" id="PS50157"/>
    </source>
</evidence>
<evidence type="ECO:0000313" key="4">
    <source>
        <dbReference type="Proteomes" id="UP001054837"/>
    </source>
</evidence>
<protein>
    <recommendedName>
        <fullName evidence="2">C2H2-type domain-containing protein</fullName>
    </recommendedName>
</protein>
<accession>A0AAV4NI45</accession>
<keyword evidence="1" id="KW-0863">Zinc-finger</keyword>
<dbReference type="EMBL" id="BPLQ01001573">
    <property type="protein sequence ID" value="GIX83129.1"/>
    <property type="molecule type" value="Genomic_DNA"/>
</dbReference>
<reference evidence="3 4" key="1">
    <citation type="submission" date="2021-06" db="EMBL/GenBank/DDBJ databases">
        <title>Caerostris darwini draft genome.</title>
        <authorList>
            <person name="Kono N."/>
            <person name="Arakawa K."/>
        </authorList>
    </citation>
    <scope>NUCLEOTIDE SEQUENCE [LARGE SCALE GENOMIC DNA]</scope>
</reference>
<gene>
    <name evidence="3" type="ORF">CDAR_237621</name>
</gene>
<keyword evidence="4" id="KW-1185">Reference proteome</keyword>
<keyword evidence="1" id="KW-0862">Zinc</keyword>
<dbReference type="Proteomes" id="UP001054837">
    <property type="component" value="Unassembled WGS sequence"/>
</dbReference>
<evidence type="ECO:0000256" key="1">
    <source>
        <dbReference type="PROSITE-ProRule" id="PRU00042"/>
    </source>
</evidence>
<keyword evidence="1" id="KW-0479">Metal-binding</keyword>
<dbReference type="SUPFAM" id="SSF57667">
    <property type="entry name" value="beta-beta-alpha zinc fingers"/>
    <property type="match status" value="1"/>
</dbReference>
<evidence type="ECO:0000313" key="3">
    <source>
        <dbReference type="EMBL" id="GIX83129.1"/>
    </source>
</evidence>
<dbReference type="Gene3D" id="3.30.160.60">
    <property type="entry name" value="Classic Zinc Finger"/>
    <property type="match status" value="1"/>
</dbReference>
<proteinExistence type="predicted"/>
<dbReference type="PROSITE" id="PS50157">
    <property type="entry name" value="ZINC_FINGER_C2H2_2"/>
    <property type="match status" value="1"/>
</dbReference>
<dbReference type="InterPro" id="IPR013087">
    <property type="entry name" value="Znf_C2H2_type"/>
</dbReference>
<dbReference type="InterPro" id="IPR036236">
    <property type="entry name" value="Znf_C2H2_sf"/>
</dbReference>
<dbReference type="GO" id="GO:0008270">
    <property type="term" value="F:zinc ion binding"/>
    <property type="evidence" value="ECO:0007669"/>
    <property type="project" value="UniProtKB-KW"/>
</dbReference>
<dbReference type="AlphaFoldDB" id="A0AAV4NI45"/>
<dbReference type="PROSITE" id="PS00028">
    <property type="entry name" value="ZINC_FINGER_C2H2_1"/>
    <property type="match status" value="2"/>
</dbReference>
<comment type="caution">
    <text evidence="3">The sequence shown here is derived from an EMBL/GenBank/DDBJ whole genome shotgun (WGS) entry which is preliminary data.</text>
</comment>
<feature type="domain" description="C2H2-type" evidence="2">
    <location>
        <begin position="31"/>
        <end position="58"/>
    </location>
</feature>
<dbReference type="SMART" id="SM00355">
    <property type="entry name" value="ZnF_C2H2"/>
    <property type="match status" value="2"/>
</dbReference>
<organism evidence="3 4">
    <name type="scientific">Caerostris darwini</name>
    <dbReference type="NCBI Taxonomy" id="1538125"/>
    <lineage>
        <taxon>Eukaryota</taxon>
        <taxon>Metazoa</taxon>
        <taxon>Ecdysozoa</taxon>
        <taxon>Arthropoda</taxon>
        <taxon>Chelicerata</taxon>
        <taxon>Arachnida</taxon>
        <taxon>Araneae</taxon>
        <taxon>Araneomorphae</taxon>
        <taxon>Entelegynae</taxon>
        <taxon>Araneoidea</taxon>
        <taxon>Araneidae</taxon>
        <taxon>Caerostris</taxon>
    </lineage>
</organism>